<organism evidence="1 2">
    <name type="scientific">Pocillopora damicornis</name>
    <name type="common">Cauliflower coral</name>
    <name type="synonym">Millepora damicornis</name>
    <dbReference type="NCBI Taxonomy" id="46731"/>
    <lineage>
        <taxon>Eukaryota</taxon>
        <taxon>Metazoa</taxon>
        <taxon>Cnidaria</taxon>
        <taxon>Anthozoa</taxon>
        <taxon>Hexacorallia</taxon>
        <taxon>Scleractinia</taxon>
        <taxon>Astrocoeniina</taxon>
        <taxon>Pocilloporidae</taxon>
        <taxon>Pocillopora</taxon>
    </lineage>
</organism>
<evidence type="ECO:0000313" key="1">
    <source>
        <dbReference type="EMBL" id="RMX52483.1"/>
    </source>
</evidence>
<dbReference type="AlphaFoldDB" id="A0A3M6UFP4"/>
<reference evidence="1 2" key="1">
    <citation type="journal article" date="2018" name="Sci. Rep.">
        <title>Comparative analysis of the Pocillopora damicornis genome highlights role of immune system in coral evolution.</title>
        <authorList>
            <person name="Cunning R."/>
            <person name="Bay R.A."/>
            <person name="Gillette P."/>
            <person name="Baker A.C."/>
            <person name="Traylor-Knowles N."/>
        </authorList>
    </citation>
    <scope>NUCLEOTIDE SEQUENCE [LARGE SCALE GENOMIC DNA]</scope>
    <source>
        <strain evidence="1">RSMAS</strain>
        <tissue evidence="1">Whole animal</tissue>
    </source>
</reference>
<dbReference type="Proteomes" id="UP000275408">
    <property type="component" value="Unassembled WGS sequence"/>
</dbReference>
<keyword evidence="2" id="KW-1185">Reference proteome</keyword>
<name>A0A3M6UFP4_POCDA</name>
<sequence length="128" mass="13793">MSDASTLPPEFYNAFGIDSASFQSAFQDSGNEMFSLRPGWSLGFTHAVLTTGDKPKTVASVRGHPLEASAAGRIISYKILGDLHMCQISLAFPALQISLRCLCKSYASPTYDKVPGSDNKAYQHDSAL</sequence>
<gene>
    <name evidence="1" type="ORF">pdam_00013773</name>
</gene>
<accession>A0A3M6UFP4</accession>
<evidence type="ECO:0000313" key="2">
    <source>
        <dbReference type="Proteomes" id="UP000275408"/>
    </source>
</evidence>
<protein>
    <submittedName>
        <fullName evidence="1">Uncharacterized protein</fullName>
    </submittedName>
</protein>
<comment type="caution">
    <text evidence="1">The sequence shown here is derived from an EMBL/GenBank/DDBJ whole genome shotgun (WGS) entry which is preliminary data.</text>
</comment>
<proteinExistence type="predicted"/>
<dbReference type="EMBL" id="RCHS01001624">
    <property type="protein sequence ID" value="RMX52483.1"/>
    <property type="molecule type" value="Genomic_DNA"/>
</dbReference>